<sequence>YPQAMTNQMTGIPPSNNLLYQTSSTNPFQNTRWPMPDANNMPGCTNYPIVPVTVS</sequence>
<reference evidence="2" key="1">
    <citation type="submission" date="2021-02" db="EMBL/GenBank/DDBJ databases">
        <authorList>
            <person name="Nowell W R."/>
        </authorList>
    </citation>
    <scope>NUCLEOTIDE SEQUENCE</scope>
</reference>
<feature type="compositionally biased region" description="Polar residues" evidence="1">
    <location>
        <begin position="1"/>
        <end position="32"/>
    </location>
</feature>
<feature type="non-terminal residue" evidence="2">
    <location>
        <position position="1"/>
    </location>
</feature>
<protein>
    <submittedName>
        <fullName evidence="2">Uncharacterized protein</fullName>
    </submittedName>
</protein>
<accession>A0A8S2YJ96</accession>
<evidence type="ECO:0000313" key="2">
    <source>
        <dbReference type="EMBL" id="CAF4561548.1"/>
    </source>
</evidence>
<evidence type="ECO:0000313" key="3">
    <source>
        <dbReference type="Proteomes" id="UP000681967"/>
    </source>
</evidence>
<gene>
    <name evidence="2" type="ORF">BYL167_LOCUS38531</name>
</gene>
<organism evidence="2 3">
    <name type="scientific">Rotaria magnacalcarata</name>
    <dbReference type="NCBI Taxonomy" id="392030"/>
    <lineage>
        <taxon>Eukaryota</taxon>
        <taxon>Metazoa</taxon>
        <taxon>Spiralia</taxon>
        <taxon>Gnathifera</taxon>
        <taxon>Rotifera</taxon>
        <taxon>Eurotatoria</taxon>
        <taxon>Bdelloidea</taxon>
        <taxon>Philodinida</taxon>
        <taxon>Philodinidae</taxon>
        <taxon>Rotaria</taxon>
    </lineage>
</organism>
<proteinExistence type="predicted"/>
<dbReference type="Proteomes" id="UP000681967">
    <property type="component" value="Unassembled WGS sequence"/>
</dbReference>
<comment type="caution">
    <text evidence="2">The sequence shown here is derived from an EMBL/GenBank/DDBJ whole genome shotgun (WGS) entry which is preliminary data.</text>
</comment>
<evidence type="ECO:0000256" key="1">
    <source>
        <dbReference type="SAM" id="MobiDB-lite"/>
    </source>
</evidence>
<feature type="region of interest" description="Disordered" evidence="1">
    <location>
        <begin position="1"/>
        <end position="40"/>
    </location>
</feature>
<name>A0A8S2YJ96_9BILA</name>
<dbReference type="AlphaFoldDB" id="A0A8S2YJ96"/>
<dbReference type="EMBL" id="CAJOBH010090272">
    <property type="protein sequence ID" value="CAF4561548.1"/>
    <property type="molecule type" value="Genomic_DNA"/>
</dbReference>